<organism evidence="1 2">
    <name type="scientific">Sorangium cellulosum (strain So ce56)</name>
    <name type="common">Polyangium cellulosum (strain So ce56)</name>
    <dbReference type="NCBI Taxonomy" id="448385"/>
    <lineage>
        <taxon>Bacteria</taxon>
        <taxon>Pseudomonadati</taxon>
        <taxon>Myxococcota</taxon>
        <taxon>Polyangia</taxon>
        <taxon>Polyangiales</taxon>
        <taxon>Polyangiaceae</taxon>
        <taxon>Sorangium</taxon>
    </lineage>
</organism>
<proteinExistence type="predicted"/>
<gene>
    <name evidence="1" type="ordered locus">sce2179</name>
</gene>
<protein>
    <submittedName>
        <fullName evidence="1">Uncharacterized protein</fullName>
    </submittedName>
</protein>
<name>A9FW32_SORC5</name>
<sequence length="71" mass="7735">MNALAPDERTSSPVIPVHARTARVPHCGIPPHGDDAFAELVDEAIWLGHMVVSLRGRAVATRSRRRSSPLE</sequence>
<dbReference type="Proteomes" id="UP000002139">
    <property type="component" value="Chromosome"/>
</dbReference>
<evidence type="ECO:0000313" key="2">
    <source>
        <dbReference type="Proteomes" id="UP000002139"/>
    </source>
</evidence>
<reference evidence="1 2" key="1">
    <citation type="journal article" date="2007" name="Nat. Biotechnol.">
        <title>Complete genome sequence of the myxobacterium Sorangium cellulosum.</title>
        <authorList>
            <person name="Schneiker S."/>
            <person name="Perlova O."/>
            <person name="Kaiser O."/>
            <person name="Gerth K."/>
            <person name="Alici A."/>
            <person name="Altmeyer M.O."/>
            <person name="Bartels D."/>
            <person name="Bekel T."/>
            <person name="Beyer S."/>
            <person name="Bode E."/>
            <person name="Bode H.B."/>
            <person name="Bolten C.J."/>
            <person name="Choudhuri J.V."/>
            <person name="Doss S."/>
            <person name="Elnakady Y.A."/>
            <person name="Frank B."/>
            <person name="Gaigalat L."/>
            <person name="Goesmann A."/>
            <person name="Groeger C."/>
            <person name="Gross F."/>
            <person name="Jelsbak L."/>
            <person name="Jelsbak L."/>
            <person name="Kalinowski J."/>
            <person name="Kegler C."/>
            <person name="Knauber T."/>
            <person name="Konietzny S."/>
            <person name="Kopp M."/>
            <person name="Krause L."/>
            <person name="Krug D."/>
            <person name="Linke B."/>
            <person name="Mahmud T."/>
            <person name="Martinez-Arias R."/>
            <person name="McHardy A.C."/>
            <person name="Merai M."/>
            <person name="Meyer F."/>
            <person name="Mormann S."/>
            <person name="Munoz-Dorado J."/>
            <person name="Perez J."/>
            <person name="Pradella S."/>
            <person name="Rachid S."/>
            <person name="Raddatz G."/>
            <person name="Rosenau F."/>
            <person name="Rueckert C."/>
            <person name="Sasse F."/>
            <person name="Scharfe M."/>
            <person name="Schuster S.C."/>
            <person name="Suen G."/>
            <person name="Treuner-Lange A."/>
            <person name="Velicer G.J."/>
            <person name="Vorholter F.-J."/>
            <person name="Weissman K.J."/>
            <person name="Welch R.D."/>
            <person name="Wenzel S.C."/>
            <person name="Whitworth D.E."/>
            <person name="Wilhelm S."/>
            <person name="Wittmann C."/>
            <person name="Bloecker H."/>
            <person name="Puehler A."/>
            <person name="Mueller R."/>
        </authorList>
    </citation>
    <scope>NUCLEOTIDE SEQUENCE [LARGE SCALE GENOMIC DNA]</scope>
    <source>
        <strain evidence="2">So ce56</strain>
    </source>
</reference>
<evidence type="ECO:0000313" key="1">
    <source>
        <dbReference type="EMBL" id="CAN92338.1"/>
    </source>
</evidence>
<accession>A9FW32</accession>
<dbReference type="AlphaFoldDB" id="A9FW32"/>
<dbReference type="KEGG" id="scl:sce2179"/>
<dbReference type="HOGENOM" id="CLU_2737906_0_0_7"/>
<dbReference type="RefSeq" id="WP_012234813.1">
    <property type="nucleotide sequence ID" value="NC_010162.1"/>
</dbReference>
<keyword evidence="2" id="KW-1185">Reference proteome</keyword>
<dbReference type="EMBL" id="AM746676">
    <property type="protein sequence ID" value="CAN92338.1"/>
    <property type="molecule type" value="Genomic_DNA"/>
</dbReference>